<protein>
    <submittedName>
        <fullName evidence="1">Uncharacterized protein</fullName>
    </submittedName>
</protein>
<name>A0ABW3Q4Y7_9BACT</name>
<keyword evidence="2" id="KW-1185">Reference proteome</keyword>
<evidence type="ECO:0000313" key="1">
    <source>
        <dbReference type="EMBL" id="MFD1140171.1"/>
    </source>
</evidence>
<sequence>MAYGVFGVCCVAARWGGGSGLRPTASKIVSWYSDGILGRNRMVVYENQVVKKLPA</sequence>
<proteinExistence type="predicted"/>
<dbReference type="Proteomes" id="UP001597116">
    <property type="component" value="Unassembled WGS sequence"/>
</dbReference>
<reference evidence="2" key="1">
    <citation type="journal article" date="2019" name="Int. J. Syst. Evol. Microbiol.">
        <title>The Global Catalogue of Microorganisms (GCM) 10K type strain sequencing project: providing services to taxonomists for standard genome sequencing and annotation.</title>
        <authorList>
            <consortium name="The Broad Institute Genomics Platform"/>
            <consortium name="The Broad Institute Genome Sequencing Center for Infectious Disease"/>
            <person name="Wu L."/>
            <person name="Ma J."/>
        </authorList>
    </citation>
    <scope>NUCLEOTIDE SEQUENCE [LARGE SCALE GENOMIC DNA]</scope>
    <source>
        <strain evidence="2">CCUG 55608</strain>
    </source>
</reference>
<gene>
    <name evidence="1" type="ORF">ACFQ4C_03590</name>
</gene>
<organism evidence="1 2">
    <name type="scientific">Larkinella insperata</name>
    <dbReference type="NCBI Taxonomy" id="332158"/>
    <lineage>
        <taxon>Bacteria</taxon>
        <taxon>Pseudomonadati</taxon>
        <taxon>Bacteroidota</taxon>
        <taxon>Cytophagia</taxon>
        <taxon>Cytophagales</taxon>
        <taxon>Spirosomataceae</taxon>
        <taxon>Larkinella</taxon>
    </lineage>
</organism>
<dbReference type="RefSeq" id="WP_265989799.1">
    <property type="nucleotide sequence ID" value="NZ_CP110973.1"/>
</dbReference>
<accession>A0ABW3Q4Y7</accession>
<dbReference type="EMBL" id="JBHTLP010000002">
    <property type="protein sequence ID" value="MFD1140171.1"/>
    <property type="molecule type" value="Genomic_DNA"/>
</dbReference>
<comment type="caution">
    <text evidence="1">The sequence shown here is derived from an EMBL/GenBank/DDBJ whole genome shotgun (WGS) entry which is preliminary data.</text>
</comment>
<evidence type="ECO:0000313" key="2">
    <source>
        <dbReference type="Proteomes" id="UP001597116"/>
    </source>
</evidence>